<dbReference type="AlphaFoldDB" id="A0A9Q3UNK0"/>
<dbReference type="Pfam" id="PF11739">
    <property type="entry name" value="YdbH-like"/>
    <property type="match status" value="1"/>
</dbReference>
<dbReference type="InterPro" id="IPR021730">
    <property type="entry name" value="YdbH"/>
</dbReference>
<evidence type="ECO:0000313" key="1">
    <source>
        <dbReference type="EMBL" id="MCC4310611.1"/>
    </source>
</evidence>
<comment type="caution">
    <text evidence="1">The sequence shown here is derived from an EMBL/GenBank/DDBJ whole genome shotgun (WGS) entry which is preliminary data.</text>
</comment>
<organism evidence="1 2">
    <name type="scientific">Alloalcanivorax marinus</name>
    <dbReference type="NCBI Taxonomy" id="1177169"/>
    <lineage>
        <taxon>Bacteria</taxon>
        <taxon>Pseudomonadati</taxon>
        <taxon>Pseudomonadota</taxon>
        <taxon>Gammaproteobacteria</taxon>
        <taxon>Oceanospirillales</taxon>
        <taxon>Alcanivoracaceae</taxon>
        <taxon>Alloalcanivorax</taxon>
    </lineage>
</organism>
<name>A0A9Q3UNK0_9GAMM</name>
<gene>
    <name evidence="1" type="ORF">LL252_18770</name>
</gene>
<evidence type="ECO:0000313" key="2">
    <source>
        <dbReference type="Proteomes" id="UP001108027"/>
    </source>
</evidence>
<accession>A0A9Q3UNK0</accession>
<keyword evidence="2" id="KW-1185">Reference proteome</keyword>
<proteinExistence type="predicted"/>
<reference evidence="1" key="1">
    <citation type="submission" date="2021-10" db="EMBL/GenBank/DDBJ databases">
        <title>The diversity and Nitrogen Metabolism of Culturable Nitrate-Utilizing Bacteria Within the Oxygen Minimum Zone of the Changjiang (Yangtze River)Estuary.</title>
        <authorList>
            <person name="Zhang D."/>
            <person name="Zheng J."/>
            <person name="Liu S."/>
            <person name="He W."/>
        </authorList>
    </citation>
    <scope>NUCLEOTIDE SEQUENCE</scope>
    <source>
        <strain evidence="1">FXH-223</strain>
    </source>
</reference>
<dbReference type="EMBL" id="JAJGNA010000050">
    <property type="protein sequence ID" value="MCC4310611.1"/>
    <property type="molecule type" value="Genomic_DNA"/>
</dbReference>
<protein>
    <submittedName>
        <fullName evidence="1">YdbH domain-containing protein</fullName>
    </submittedName>
</protein>
<dbReference type="RefSeq" id="WP_228235327.1">
    <property type="nucleotide sequence ID" value="NZ_JAJGNA010000050.1"/>
</dbReference>
<sequence>MSFRKKNLLWLIPLCLLLLPVAALLALPLFGVHWQGPGWRQGPTLDALWYESGDCRLAEAHGVRLGGLRPLTVSVDSLGINDCPSEGDDGPLSLPDLPALEVTVWALQYQDYPPFLARLDQAAGRWRVQAEFRDSELNGEYRKSSGRWRLTGTVRAAPLRQGVTGEARIQGDGQWPSGTPFDSERFQGELTVLGQGLGLESPDSDTGGPRGDLTVRARWTGLDWRLRAALDEPLALGAGWVLTPGRELTAEGQGAALRRADADLVARGPQGRAALNLSSDAQRLGHGEGRLTLSEGLDGQIDFQWFEDRVALAPFRVRMADPAVTVRLREPVAVPLAAEGEVALPLEAAYQDATLTTTDSRVYWRPNDVQWQGAVELGGRWQGYRLSGGWRGDAGPTGVHGEPARVRLRDADLDLTATVPVAGVTPPHWPVTATLEGRYQAIPFSARADARRDGDTWAGSVSGRGGPLPDLDGGVLTLDGRWDFAERPRLLAGATVALSRAVRERLLIRPITARLTTPLVLAEDGPHGRLSLNAEGLVAERWTLPPVTGEARLNGTAFGADLRVPQWDTTLSLSGRARGRGYAGTLSGAAPLRPVMSRGLPMSLQGGDLSLDGDWRWTDTLTLDGRLRGRDLALDWGSVQARDLDLELALGWDGQRPSLATVTQLTLARLDVGVPITDIRMDLDSDLSTWTVRRVHADLLGGELRAPRLTWPSPGWQPVVLTRIELEQLAALQGEPAVSLSGRVGGYIPLQLLPDSVAVNNGRLANETPLSLAILPSSGAQAMAQSNQAVSIALDALNPLRIDTFQAQVDMAADGWLDARVTIRGQNPQRNNLPVVFNYTHRENVLELLRSLRIGDQITDQVMTESKR</sequence>
<dbReference type="Proteomes" id="UP001108027">
    <property type="component" value="Unassembled WGS sequence"/>
</dbReference>